<feature type="compositionally biased region" description="Polar residues" evidence="1">
    <location>
        <begin position="494"/>
        <end position="507"/>
    </location>
</feature>
<dbReference type="InterPro" id="IPR029044">
    <property type="entry name" value="Nucleotide-diphossugar_trans"/>
</dbReference>
<keyword evidence="2" id="KW-0472">Membrane</keyword>
<reference evidence="3 4" key="1">
    <citation type="submission" date="2017-04" db="EMBL/GenBank/DDBJ databases">
        <title>Draft genome sequence of Marssonina coronaria NL1: causal agent of apple blotch.</title>
        <authorList>
            <person name="Cheng Q."/>
        </authorList>
    </citation>
    <scope>NUCLEOTIDE SEQUENCE [LARGE SCALE GENOMIC DNA]</scope>
    <source>
        <strain evidence="3 4">NL1</strain>
    </source>
</reference>
<gene>
    <name evidence="3" type="ORF">B2J93_4456</name>
</gene>
<feature type="transmembrane region" description="Helical" evidence="2">
    <location>
        <begin position="9"/>
        <end position="28"/>
    </location>
</feature>
<proteinExistence type="predicted"/>
<feature type="region of interest" description="Disordered" evidence="1">
    <location>
        <begin position="50"/>
        <end position="123"/>
    </location>
</feature>
<sequence length="609" mass="67708">MALATMQRLVILSMIPILLLFLLSGLYINSREIGFNANNAGRVKEILHAGDGVPDSENPTSGERKASAVSLPKGKGTEKTDIEDDEYDVDDDDDDDDDGDDQFEGSEPDDPEPSEPSRLPEYAAGQDIPGKFLHVRPSPPVKKDAGFKGCTYPIVIHVTPDAHCTGALALYGSIVRNVLTQPSMLRKKTCVHITYVDPDLESIEQMYKWIPQKNPFKDIEDCAALDSTPALNDVVPVRFQSLPLIEKPKIMQAAHENWLKALNKIHSWAFDLYPRILLLDADSFIITDLALIFDETPDHYTIAAAPDQFNSCGDRNRVNGGMVLLRPSRYFQISALELVYDPEGSCSSGSWSQSEQELLNCICGGQGPARGMRPEFPCLIMPLYNSVWPMNLGCSAANVVPIRSMHMTVVTKPWDIEDKNLHMRFDYAFWGCVRDASRKGDLYALQECNVPPQEVTRLVSHESPPNKPRHYYRHLVPLEAERFRFQMARSKNSQLPALGNRPSSSRHASAHTPQRGGNHRPTSDEARQTNPTAAPTQPSSDSRRRRRSRGAHKSIRRLASPMPSRRLPVAADPQQRQAPLSLAGCDAPDWHLHVTRVLDLDSGACAGPT</sequence>
<dbReference type="EMBL" id="MZNU01000097">
    <property type="protein sequence ID" value="OWP04642.1"/>
    <property type="molecule type" value="Genomic_DNA"/>
</dbReference>
<organism evidence="3 4">
    <name type="scientific">Diplocarpon coronariae</name>
    <dbReference type="NCBI Taxonomy" id="2795749"/>
    <lineage>
        <taxon>Eukaryota</taxon>
        <taxon>Fungi</taxon>
        <taxon>Dikarya</taxon>
        <taxon>Ascomycota</taxon>
        <taxon>Pezizomycotina</taxon>
        <taxon>Leotiomycetes</taxon>
        <taxon>Helotiales</taxon>
        <taxon>Drepanopezizaceae</taxon>
        <taxon>Diplocarpon</taxon>
    </lineage>
</organism>
<dbReference type="SUPFAM" id="SSF53448">
    <property type="entry name" value="Nucleotide-diphospho-sugar transferases"/>
    <property type="match status" value="1"/>
</dbReference>
<evidence type="ECO:0000256" key="1">
    <source>
        <dbReference type="SAM" id="MobiDB-lite"/>
    </source>
</evidence>
<dbReference type="OrthoDB" id="3459364at2759"/>
<feature type="region of interest" description="Disordered" evidence="1">
    <location>
        <begin position="494"/>
        <end position="575"/>
    </location>
</feature>
<keyword evidence="2" id="KW-1133">Transmembrane helix</keyword>
<protein>
    <recommendedName>
        <fullName evidence="5">Glycosyltransferase family 8 protein</fullName>
    </recommendedName>
</protein>
<dbReference type="Proteomes" id="UP000242519">
    <property type="component" value="Unassembled WGS sequence"/>
</dbReference>
<evidence type="ECO:0008006" key="5">
    <source>
        <dbReference type="Google" id="ProtNLM"/>
    </source>
</evidence>
<accession>A0A218ZA51</accession>
<feature type="compositionally biased region" description="Basic residues" evidence="1">
    <location>
        <begin position="543"/>
        <end position="556"/>
    </location>
</feature>
<keyword evidence="2" id="KW-0812">Transmembrane</keyword>
<evidence type="ECO:0000313" key="3">
    <source>
        <dbReference type="EMBL" id="OWP04642.1"/>
    </source>
</evidence>
<evidence type="ECO:0000313" key="4">
    <source>
        <dbReference type="Proteomes" id="UP000242519"/>
    </source>
</evidence>
<comment type="caution">
    <text evidence="3">The sequence shown here is derived from an EMBL/GenBank/DDBJ whole genome shotgun (WGS) entry which is preliminary data.</text>
</comment>
<name>A0A218ZA51_9HELO</name>
<feature type="compositionally biased region" description="Polar residues" evidence="1">
    <location>
        <begin position="528"/>
        <end position="538"/>
    </location>
</feature>
<dbReference type="AlphaFoldDB" id="A0A218ZA51"/>
<dbReference type="Gene3D" id="3.90.550.10">
    <property type="entry name" value="Spore Coat Polysaccharide Biosynthesis Protein SpsA, Chain A"/>
    <property type="match status" value="1"/>
</dbReference>
<keyword evidence="4" id="KW-1185">Reference proteome</keyword>
<evidence type="ECO:0000256" key="2">
    <source>
        <dbReference type="SAM" id="Phobius"/>
    </source>
</evidence>
<dbReference type="InParanoid" id="A0A218ZA51"/>
<feature type="compositionally biased region" description="Acidic residues" evidence="1">
    <location>
        <begin position="81"/>
        <end position="113"/>
    </location>
</feature>
<dbReference type="STRING" id="503106.A0A218ZA51"/>